<dbReference type="PROSITE" id="PS51257">
    <property type="entry name" value="PROKAR_LIPOPROTEIN"/>
    <property type="match status" value="1"/>
</dbReference>
<dbReference type="Gene3D" id="3.10.105.10">
    <property type="entry name" value="Dipeptide-binding Protein, Domain 3"/>
    <property type="match status" value="2"/>
</dbReference>
<dbReference type="AlphaFoldDB" id="A0A226BXU7"/>
<evidence type="ECO:0000313" key="7">
    <source>
        <dbReference type="EMBL" id="OWZ82960.1"/>
    </source>
</evidence>
<evidence type="ECO:0000256" key="2">
    <source>
        <dbReference type="ARBA" id="ARBA00022448"/>
    </source>
</evidence>
<organism evidence="7 8">
    <name type="scientific">Natranaerobius trueperi</name>
    <dbReference type="NCBI Taxonomy" id="759412"/>
    <lineage>
        <taxon>Bacteria</taxon>
        <taxon>Bacillati</taxon>
        <taxon>Bacillota</taxon>
        <taxon>Clostridia</taxon>
        <taxon>Natranaerobiales</taxon>
        <taxon>Natranaerobiaceae</taxon>
        <taxon>Natranaerobius</taxon>
    </lineage>
</organism>
<name>A0A226BXU7_9FIRM</name>
<dbReference type="Gene3D" id="3.40.190.100">
    <property type="entry name" value="Glycine betaine-binding periplasmic protein, domain 2"/>
    <property type="match status" value="2"/>
</dbReference>
<dbReference type="CDD" id="cd13639">
    <property type="entry name" value="PBP2_OpuAC_like"/>
    <property type="match status" value="1"/>
</dbReference>
<dbReference type="GO" id="GO:0015871">
    <property type="term" value="P:choline transport"/>
    <property type="evidence" value="ECO:0007669"/>
    <property type="project" value="TreeGrafter"/>
</dbReference>
<reference evidence="7 8" key="1">
    <citation type="submission" date="2017-06" db="EMBL/GenBank/DDBJ databases">
        <title>Draft Genome Sequence of Natranaerobius trueperi halophilic, alkalithermophilic bacteria from soda lakes.</title>
        <authorList>
            <person name="Zhao B."/>
        </authorList>
    </citation>
    <scope>NUCLEOTIDE SEQUENCE [LARGE SCALE GENOMIC DNA]</scope>
    <source>
        <strain evidence="7 8">DSM 18760</strain>
    </source>
</reference>
<comment type="subcellular location">
    <subcellularLocation>
        <location evidence="1">Cell membrane</location>
    </subcellularLocation>
</comment>
<keyword evidence="8" id="KW-1185">Reference proteome</keyword>
<sequence length="294" mass="32828">MKKLLVIVLSMLLVGSFVVGCGDGEETVNGGDEEVQTVELAHMDWACSIASTHLASVVLEEEMGYEVDLIQADAGPVYQDIVSGDQDAFVSAWLPVTHGSYYEEHHEDFDELGPIYENARIGLVVPEYMEVDSIDELNDSPYGDDLGWEITGIDEGAGVMERTTEAIDEYGLDFDLLPSSDAAMTVNLEDAYESEEPVIVTGWTPHWKFSEWDLKFLEDPKGVYGEAETLDGIAREGLEEDLPEVHQFLSNFYVDDDQLGEIMGMIADGEDEYEAARIWMEDNMDVVEDWIPEQ</sequence>
<gene>
    <name evidence="7" type="ORF">CDO51_11300</name>
</gene>
<comment type="caution">
    <text evidence="7">The sequence shown here is derived from an EMBL/GenBank/DDBJ whole genome shotgun (WGS) entry which is preliminary data.</text>
</comment>
<feature type="signal peptide" evidence="5">
    <location>
        <begin position="1"/>
        <end position="21"/>
    </location>
</feature>
<dbReference type="PANTHER" id="PTHR47737">
    <property type="entry name" value="GLYCINE BETAINE/PROLINE BETAINE TRANSPORT SYSTEM PERMEASE PROTEIN PROW"/>
    <property type="match status" value="1"/>
</dbReference>
<feature type="domain" description="ABC-type glycine betaine transport system substrate-binding" evidence="6">
    <location>
        <begin position="37"/>
        <end position="281"/>
    </location>
</feature>
<protein>
    <submittedName>
        <fullName evidence="7">Glycine/betaine ABC transporter</fullName>
    </submittedName>
</protein>
<dbReference type="GO" id="GO:0015226">
    <property type="term" value="F:carnitine transmembrane transporter activity"/>
    <property type="evidence" value="ECO:0007669"/>
    <property type="project" value="TreeGrafter"/>
</dbReference>
<feature type="chain" id="PRO_5038709230" evidence="5">
    <location>
        <begin position="22"/>
        <end position="294"/>
    </location>
</feature>
<proteinExistence type="predicted"/>
<keyword evidence="3" id="KW-1003">Cell membrane</keyword>
<evidence type="ECO:0000256" key="4">
    <source>
        <dbReference type="ARBA" id="ARBA00023136"/>
    </source>
</evidence>
<dbReference type="Proteomes" id="UP000214588">
    <property type="component" value="Unassembled WGS sequence"/>
</dbReference>
<dbReference type="EMBL" id="NIQC01000032">
    <property type="protein sequence ID" value="OWZ82960.1"/>
    <property type="molecule type" value="Genomic_DNA"/>
</dbReference>
<evidence type="ECO:0000256" key="1">
    <source>
        <dbReference type="ARBA" id="ARBA00004236"/>
    </source>
</evidence>
<keyword evidence="4" id="KW-0472">Membrane</keyword>
<dbReference type="PANTHER" id="PTHR47737:SF1">
    <property type="entry name" value="GLYCINE BETAINE_PROLINE BETAINE TRANSPORT SYSTEM PERMEASE PROTEIN PROW"/>
    <property type="match status" value="1"/>
</dbReference>
<dbReference type="GO" id="GO:0031460">
    <property type="term" value="P:glycine betaine transport"/>
    <property type="evidence" value="ECO:0007669"/>
    <property type="project" value="TreeGrafter"/>
</dbReference>
<evidence type="ECO:0000313" key="8">
    <source>
        <dbReference type="Proteomes" id="UP000214588"/>
    </source>
</evidence>
<keyword evidence="2" id="KW-0813">Transport</keyword>
<dbReference type="GO" id="GO:0005275">
    <property type="term" value="F:amine transmembrane transporter activity"/>
    <property type="evidence" value="ECO:0007669"/>
    <property type="project" value="TreeGrafter"/>
</dbReference>
<dbReference type="GO" id="GO:0043190">
    <property type="term" value="C:ATP-binding cassette (ABC) transporter complex"/>
    <property type="evidence" value="ECO:0007669"/>
    <property type="project" value="InterPro"/>
</dbReference>
<dbReference type="SUPFAM" id="SSF53850">
    <property type="entry name" value="Periplasmic binding protein-like II"/>
    <property type="match status" value="1"/>
</dbReference>
<dbReference type="InterPro" id="IPR007210">
    <property type="entry name" value="ABC_Gly_betaine_transp_sub-bd"/>
</dbReference>
<dbReference type="OrthoDB" id="9787902at2"/>
<accession>A0A226BXU7</accession>
<keyword evidence="5" id="KW-0732">Signal</keyword>
<dbReference type="Pfam" id="PF04069">
    <property type="entry name" value="OpuAC"/>
    <property type="match status" value="1"/>
</dbReference>
<dbReference type="RefSeq" id="WP_089024360.1">
    <property type="nucleotide sequence ID" value="NZ_NIQC01000032.1"/>
</dbReference>
<evidence type="ECO:0000256" key="3">
    <source>
        <dbReference type="ARBA" id="ARBA00022475"/>
    </source>
</evidence>
<evidence type="ECO:0000256" key="5">
    <source>
        <dbReference type="SAM" id="SignalP"/>
    </source>
</evidence>
<evidence type="ECO:0000259" key="6">
    <source>
        <dbReference type="Pfam" id="PF04069"/>
    </source>
</evidence>